<dbReference type="Proteomes" id="UP000799291">
    <property type="component" value="Unassembled WGS sequence"/>
</dbReference>
<feature type="compositionally biased region" description="Low complexity" evidence="1">
    <location>
        <begin position="13"/>
        <end position="22"/>
    </location>
</feature>
<feature type="compositionally biased region" description="Gly residues" evidence="1">
    <location>
        <begin position="323"/>
        <end position="334"/>
    </location>
</feature>
<feature type="region of interest" description="Disordered" evidence="1">
    <location>
        <begin position="112"/>
        <end position="137"/>
    </location>
</feature>
<keyword evidence="3" id="KW-1185">Reference proteome</keyword>
<proteinExistence type="predicted"/>
<evidence type="ECO:0000256" key="1">
    <source>
        <dbReference type="SAM" id="MobiDB-lite"/>
    </source>
</evidence>
<organism evidence="2 3">
    <name type="scientific">Lentithecium fluviatile CBS 122367</name>
    <dbReference type="NCBI Taxonomy" id="1168545"/>
    <lineage>
        <taxon>Eukaryota</taxon>
        <taxon>Fungi</taxon>
        <taxon>Dikarya</taxon>
        <taxon>Ascomycota</taxon>
        <taxon>Pezizomycotina</taxon>
        <taxon>Dothideomycetes</taxon>
        <taxon>Pleosporomycetidae</taxon>
        <taxon>Pleosporales</taxon>
        <taxon>Massarineae</taxon>
        <taxon>Lentitheciaceae</taxon>
        <taxon>Lentithecium</taxon>
    </lineage>
</organism>
<feature type="region of interest" description="Disordered" evidence="1">
    <location>
        <begin position="317"/>
        <end position="376"/>
    </location>
</feature>
<feature type="region of interest" description="Disordered" evidence="1">
    <location>
        <begin position="150"/>
        <end position="275"/>
    </location>
</feature>
<sequence length="376" mass="40409">MATLDPNQRPMASSSRRSSSSSDKLKRGFKKLFKPFTKNKAKMREERVHIPEPIQWRTSAREVGFEERVSAPDLGTSGWGENSWQRVKPQRRQHVEAPPKWDVFRSSIQQQQIEAHAQDYDVQASRQSGNGALNRLSVQTRSTSTRALFNFGNRASLSPAPSPTRTQAPPSTTTPTHGSASETLLSGTLSSAPPSPHPRTQLTPSHRTPSMSGSIPRTQLTPSARTPSGSHSLPHNPRISSHRTPSTISATSSYRSISQPFTTHHHPSGTSFTTSGINVNALPKCRIPSSGVSGSGSSYTNQGVRVGSDGYVGKWASPRKISGGKGGEAGGGEGEVWKGHPALRVRPREADVSTGSPQRRGGGSGWSGRGRIGMAM</sequence>
<name>A0A6G1IY34_9PLEO</name>
<gene>
    <name evidence="2" type="ORF">K458DRAFT_56665</name>
</gene>
<evidence type="ECO:0000313" key="2">
    <source>
        <dbReference type="EMBL" id="KAF2682873.1"/>
    </source>
</evidence>
<reference evidence="2" key="1">
    <citation type="journal article" date="2020" name="Stud. Mycol.">
        <title>101 Dothideomycetes genomes: a test case for predicting lifestyles and emergence of pathogens.</title>
        <authorList>
            <person name="Haridas S."/>
            <person name="Albert R."/>
            <person name="Binder M."/>
            <person name="Bloem J."/>
            <person name="Labutti K."/>
            <person name="Salamov A."/>
            <person name="Andreopoulos B."/>
            <person name="Baker S."/>
            <person name="Barry K."/>
            <person name="Bills G."/>
            <person name="Bluhm B."/>
            <person name="Cannon C."/>
            <person name="Castanera R."/>
            <person name="Culley D."/>
            <person name="Daum C."/>
            <person name="Ezra D."/>
            <person name="Gonzalez J."/>
            <person name="Henrissat B."/>
            <person name="Kuo A."/>
            <person name="Liang C."/>
            <person name="Lipzen A."/>
            <person name="Lutzoni F."/>
            <person name="Magnuson J."/>
            <person name="Mondo S."/>
            <person name="Nolan M."/>
            <person name="Ohm R."/>
            <person name="Pangilinan J."/>
            <person name="Park H.-J."/>
            <person name="Ramirez L."/>
            <person name="Alfaro M."/>
            <person name="Sun H."/>
            <person name="Tritt A."/>
            <person name="Yoshinaga Y."/>
            <person name="Zwiers L.-H."/>
            <person name="Turgeon B."/>
            <person name="Goodwin S."/>
            <person name="Spatafora J."/>
            <person name="Crous P."/>
            <person name="Grigoriev I."/>
        </authorList>
    </citation>
    <scope>NUCLEOTIDE SEQUENCE</scope>
    <source>
        <strain evidence="2">CBS 122367</strain>
    </source>
</reference>
<feature type="compositionally biased region" description="Polar residues" evidence="1">
    <location>
        <begin position="124"/>
        <end position="137"/>
    </location>
</feature>
<protein>
    <submittedName>
        <fullName evidence="2">Uncharacterized protein</fullName>
    </submittedName>
</protein>
<feature type="compositionally biased region" description="Polar residues" evidence="1">
    <location>
        <begin position="163"/>
        <end position="275"/>
    </location>
</feature>
<evidence type="ECO:0000313" key="3">
    <source>
        <dbReference type="Proteomes" id="UP000799291"/>
    </source>
</evidence>
<feature type="compositionally biased region" description="Gly residues" evidence="1">
    <location>
        <begin position="360"/>
        <end position="376"/>
    </location>
</feature>
<feature type="region of interest" description="Disordered" evidence="1">
    <location>
        <begin position="68"/>
        <end position="100"/>
    </location>
</feature>
<dbReference type="AlphaFoldDB" id="A0A6G1IY34"/>
<dbReference type="EMBL" id="MU005586">
    <property type="protein sequence ID" value="KAF2682873.1"/>
    <property type="molecule type" value="Genomic_DNA"/>
</dbReference>
<feature type="region of interest" description="Disordered" evidence="1">
    <location>
        <begin position="1"/>
        <end position="31"/>
    </location>
</feature>
<accession>A0A6G1IY34</accession>